<organism evidence="2 3">
    <name type="scientific">Mytilus coruscus</name>
    <name type="common">Sea mussel</name>
    <dbReference type="NCBI Taxonomy" id="42192"/>
    <lineage>
        <taxon>Eukaryota</taxon>
        <taxon>Metazoa</taxon>
        <taxon>Spiralia</taxon>
        <taxon>Lophotrochozoa</taxon>
        <taxon>Mollusca</taxon>
        <taxon>Bivalvia</taxon>
        <taxon>Autobranchia</taxon>
        <taxon>Pteriomorphia</taxon>
        <taxon>Mytilida</taxon>
        <taxon>Mytiloidea</taxon>
        <taxon>Mytilidae</taxon>
        <taxon>Mytilinae</taxon>
        <taxon>Mytilus</taxon>
    </lineage>
</organism>
<dbReference type="OrthoDB" id="6155266at2759"/>
<evidence type="ECO:0000256" key="1">
    <source>
        <dbReference type="SAM" id="MobiDB-lite"/>
    </source>
</evidence>
<sequence length="234" mass="26456">MVKNKLPEEVLLQLEIQKGSQETWTVMSLCDKLRDYVVAREKSDKKETPKERYNGASNGASNRSFNGGQNFRPKNKPWQTKHSRSQNGEKEEEIKLVTFGSDKPKIVKTSSTKLNIKHNNGKFISFVANIVPVISGSVQRIRIDISSVEYIKHFVKDVELADDIPLRRWILTGRSQKMDDEKTETGSLILSNTGVMTMTNHNTTDSSVFVKPDITDLWNVDSIGITEQTEIVGD</sequence>
<name>A0A6J8CMB3_MYTCO</name>
<evidence type="ECO:0000313" key="2">
    <source>
        <dbReference type="EMBL" id="CAC5396419.1"/>
    </source>
</evidence>
<feature type="region of interest" description="Disordered" evidence="1">
    <location>
        <begin position="41"/>
        <end position="92"/>
    </location>
</feature>
<feature type="compositionally biased region" description="Basic residues" evidence="1">
    <location>
        <begin position="73"/>
        <end position="84"/>
    </location>
</feature>
<feature type="compositionally biased region" description="Polar residues" evidence="1">
    <location>
        <begin position="55"/>
        <end position="69"/>
    </location>
</feature>
<dbReference type="AlphaFoldDB" id="A0A6J8CMB3"/>
<evidence type="ECO:0000313" key="3">
    <source>
        <dbReference type="Proteomes" id="UP000507470"/>
    </source>
</evidence>
<dbReference type="Proteomes" id="UP000507470">
    <property type="component" value="Unassembled WGS sequence"/>
</dbReference>
<reference evidence="2 3" key="1">
    <citation type="submission" date="2020-06" db="EMBL/GenBank/DDBJ databases">
        <authorList>
            <person name="Li R."/>
            <person name="Bekaert M."/>
        </authorList>
    </citation>
    <scope>NUCLEOTIDE SEQUENCE [LARGE SCALE GENOMIC DNA]</scope>
    <source>
        <strain evidence="3">wild</strain>
    </source>
</reference>
<protein>
    <submittedName>
        <fullName evidence="2">Uncharacterized protein</fullName>
    </submittedName>
</protein>
<keyword evidence="3" id="KW-1185">Reference proteome</keyword>
<dbReference type="EMBL" id="CACVKT020005611">
    <property type="protein sequence ID" value="CAC5396419.1"/>
    <property type="molecule type" value="Genomic_DNA"/>
</dbReference>
<accession>A0A6J8CMB3</accession>
<gene>
    <name evidence="2" type="ORF">MCOR_30976</name>
</gene>
<proteinExistence type="predicted"/>
<feature type="compositionally biased region" description="Basic and acidic residues" evidence="1">
    <location>
        <begin position="41"/>
        <end position="53"/>
    </location>
</feature>